<reference evidence="4" key="2">
    <citation type="submission" date="2017-06" db="EMBL/GenBank/DDBJ databases">
        <title>Whole genome sequence of Laribacter hongkongensis LHGZ1.</title>
        <authorList>
            <person name="Chen D."/>
            <person name="Wu H."/>
            <person name="Chen J."/>
        </authorList>
    </citation>
    <scope>NUCLEOTIDE SEQUENCE [LARGE SCALE GENOMIC DNA]</scope>
    <source>
        <strain evidence="4">LHGZ1</strain>
    </source>
</reference>
<dbReference type="Proteomes" id="UP001200247">
    <property type="component" value="Unassembled WGS sequence"/>
</dbReference>
<reference evidence="2" key="3">
    <citation type="submission" date="2017-06" db="EMBL/GenBank/DDBJ databases">
        <authorList>
            <person name="Kim H.J."/>
            <person name="Triplett B.A."/>
        </authorList>
    </citation>
    <scope>NUCLEOTIDE SEQUENCE</scope>
    <source>
        <strain evidence="2">HLGZ1</strain>
    </source>
</reference>
<evidence type="ECO:0000256" key="1">
    <source>
        <dbReference type="SAM" id="MobiDB-lite"/>
    </source>
</evidence>
<dbReference type="EMBL" id="JAJAXM010000011">
    <property type="protein sequence ID" value="MCG9025867.1"/>
    <property type="molecule type" value="Genomic_DNA"/>
</dbReference>
<evidence type="ECO:0000313" key="4">
    <source>
        <dbReference type="Proteomes" id="UP000197424"/>
    </source>
</evidence>
<accession>A0A248LFP4</accession>
<protein>
    <submittedName>
        <fullName evidence="2">Uncharacterized protein</fullName>
    </submittedName>
</protein>
<reference evidence="3 5" key="4">
    <citation type="submission" date="2021-10" db="EMBL/GenBank/DDBJ databases">
        <title>Whole-genome sequencing analysis of Laribacter hongkongensis: virulence gene profiles, carbohydrate-active enzyme prediction, and antimicrobial resistance characterization.</title>
        <authorList>
            <person name="Yuan P."/>
            <person name="Zhan Y."/>
            <person name="Chen D."/>
        </authorList>
    </citation>
    <scope>NUCLEOTIDE SEQUENCE [LARGE SCALE GENOMIC DNA]</scope>
    <source>
        <strain evidence="3 5">W67</strain>
    </source>
</reference>
<dbReference type="Proteomes" id="UP000197424">
    <property type="component" value="Chromosome"/>
</dbReference>
<evidence type="ECO:0000313" key="3">
    <source>
        <dbReference type="EMBL" id="MCG9025867.1"/>
    </source>
</evidence>
<feature type="region of interest" description="Disordered" evidence="1">
    <location>
        <begin position="1"/>
        <end position="39"/>
    </location>
</feature>
<sequence length="91" mass="10276">MSRLRKQKAPAQGRGRQGGCRQGSGTLPHPVQEGDIGVKNSGINTANRNFYDILVVEIFLMKNGKFLLRKSSDHKPFLDSKYKELIFNKKD</sequence>
<gene>
    <name evidence="3" type="ORF">LH440_08130</name>
    <name evidence="2" type="ORF">LHGZ1_0458</name>
</gene>
<evidence type="ECO:0000313" key="2">
    <source>
        <dbReference type="EMBL" id="ASJ23289.1"/>
    </source>
</evidence>
<dbReference type="EMBL" id="CP022115">
    <property type="protein sequence ID" value="ASJ23289.1"/>
    <property type="molecule type" value="Genomic_DNA"/>
</dbReference>
<evidence type="ECO:0000313" key="5">
    <source>
        <dbReference type="Proteomes" id="UP001200247"/>
    </source>
</evidence>
<reference evidence="2" key="1">
    <citation type="journal article" date="2017" name="J. Antimicrob. Chemother.">
        <title>Emergence and genomic analysis of MDR Laribacter hongkongensis strain HLGZ1 from Guangzhou, China.</title>
        <authorList>
            <person name="Wu H.K."/>
            <person name="Chen J.H."/>
            <person name="Yang L."/>
            <person name="Li A.R."/>
            <person name="Su D.H."/>
            <person name="Lin Y.P."/>
            <person name="Chen D.Q."/>
        </authorList>
    </citation>
    <scope>NUCLEOTIDE SEQUENCE</scope>
    <source>
        <strain evidence="2">HLGZ1</strain>
    </source>
</reference>
<proteinExistence type="predicted"/>
<organism evidence="2 4">
    <name type="scientific">Laribacter hongkongensis</name>
    <dbReference type="NCBI Taxonomy" id="168471"/>
    <lineage>
        <taxon>Bacteria</taxon>
        <taxon>Pseudomonadati</taxon>
        <taxon>Pseudomonadota</taxon>
        <taxon>Betaproteobacteria</taxon>
        <taxon>Neisseriales</taxon>
        <taxon>Aquaspirillaceae</taxon>
        <taxon>Laribacter</taxon>
    </lineage>
</organism>
<name>A0A248LFP4_9NEIS</name>
<dbReference type="RefSeq" id="WP_147640055.1">
    <property type="nucleotide sequence ID" value="NZ_CP022115.1"/>
</dbReference>
<dbReference type="AlphaFoldDB" id="A0A248LFP4"/>